<gene>
    <name evidence="2" type="ORF">A2841_02490</name>
</gene>
<evidence type="ECO:0000313" key="3">
    <source>
        <dbReference type="Proteomes" id="UP000178249"/>
    </source>
</evidence>
<feature type="region of interest" description="Disordered" evidence="1">
    <location>
        <begin position="25"/>
        <end position="69"/>
    </location>
</feature>
<evidence type="ECO:0008006" key="4">
    <source>
        <dbReference type="Google" id="ProtNLM"/>
    </source>
</evidence>
<dbReference type="EMBL" id="MFKP01000039">
    <property type="protein sequence ID" value="OGG43469.1"/>
    <property type="molecule type" value="Genomic_DNA"/>
</dbReference>
<evidence type="ECO:0000313" key="2">
    <source>
        <dbReference type="EMBL" id="OGG43469.1"/>
    </source>
</evidence>
<dbReference type="Proteomes" id="UP000178249">
    <property type="component" value="Unassembled WGS sequence"/>
</dbReference>
<proteinExistence type="predicted"/>
<sequence length="69" mass="8198">MALIRRFSKRVQGAGIVRRVKGDRYHARAQSKNRRRTSALRRVEKREKTSQMERLGLIEPRLPRGMKPR</sequence>
<dbReference type="AlphaFoldDB" id="A0A1F6C2Q6"/>
<feature type="compositionally biased region" description="Basic residues" evidence="1">
    <location>
        <begin position="27"/>
        <end position="39"/>
    </location>
</feature>
<reference evidence="2 3" key="1">
    <citation type="journal article" date="2016" name="Nat. Commun.">
        <title>Thousands of microbial genomes shed light on interconnected biogeochemical processes in an aquifer system.</title>
        <authorList>
            <person name="Anantharaman K."/>
            <person name="Brown C.T."/>
            <person name="Hug L.A."/>
            <person name="Sharon I."/>
            <person name="Castelle C.J."/>
            <person name="Probst A.J."/>
            <person name="Thomas B.C."/>
            <person name="Singh A."/>
            <person name="Wilkins M.J."/>
            <person name="Karaoz U."/>
            <person name="Brodie E.L."/>
            <person name="Williams K.H."/>
            <person name="Hubbard S.S."/>
            <person name="Banfield J.F."/>
        </authorList>
    </citation>
    <scope>NUCLEOTIDE SEQUENCE [LARGE SCALE GENOMIC DNA]</scope>
</reference>
<comment type="caution">
    <text evidence="2">The sequence shown here is derived from an EMBL/GenBank/DDBJ whole genome shotgun (WGS) entry which is preliminary data.</text>
</comment>
<accession>A0A1F6C2Q6</accession>
<protein>
    <recommendedName>
        <fullName evidence="4">30S ribosomal protein S21</fullName>
    </recommendedName>
</protein>
<feature type="compositionally biased region" description="Basic and acidic residues" evidence="1">
    <location>
        <begin position="41"/>
        <end position="51"/>
    </location>
</feature>
<evidence type="ECO:0000256" key="1">
    <source>
        <dbReference type="SAM" id="MobiDB-lite"/>
    </source>
</evidence>
<name>A0A1F6C2Q6_9BACT</name>
<organism evidence="2 3">
    <name type="scientific">Candidatus Kaiserbacteria bacterium RIFCSPHIGHO2_01_FULL_48_10</name>
    <dbReference type="NCBI Taxonomy" id="1798476"/>
    <lineage>
        <taxon>Bacteria</taxon>
        <taxon>Candidatus Kaiseribacteriota</taxon>
    </lineage>
</organism>